<evidence type="ECO:0000256" key="2">
    <source>
        <dbReference type="SAM" id="SignalP"/>
    </source>
</evidence>
<dbReference type="SMART" id="SM00499">
    <property type="entry name" value="AAI"/>
    <property type="match status" value="1"/>
</dbReference>
<evidence type="ECO:0000313" key="5">
    <source>
        <dbReference type="Proteomes" id="UP001327560"/>
    </source>
</evidence>
<dbReference type="AlphaFoldDB" id="A0AAQ3KFH4"/>
<feature type="domain" description="Bifunctional inhibitor/plant lipid transfer protein/seed storage helical" evidence="3">
    <location>
        <begin position="26"/>
        <end position="111"/>
    </location>
</feature>
<dbReference type="PANTHER" id="PTHR33076">
    <property type="entry name" value="NON-SPECIFIC LIPID-TRANSFER PROTEIN 2-RELATED"/>
    <property type="match status" value="1"/>
</dbReference>
<dbReference type="GO" id="GO:0008289">
    <property type="term" value="F:lipid binding"/>
    <property type="evidence" value="ECO:0007669"/>
    <property type="project" value="UniProtKB-KW"/>
</dbReference>
<comment type="similarity">
    <text evidence="1">Belongs to the plant LTP family.</text>
</comment>
<dbReference type="Pfam" id="PF00234">
    <property type="entry name" value="Tryp_alpha_amyl"/>
    <property type="match status" value="1"/>
</dbReference>
<proteinExistence type="inferred from homology"/>
<dbReference type="GO" id="GO:0006869">
    <property type="term" value="P:lipid transport"/>
    <property type="evidence" value="ECO:0007669"/>
    <property type="project" value="InterPro"/>
</dbReference>
<keyword evidence="1" id="KW-0813">Transport</keyword>
<gene>
    <name evidence="4" type="ORF">Cni_G16634</name>
</gene>
<dbReference type="InterPro" id="IPR000528">
    <property type="entry name" value="Plant_nsLTP"/>
</dbReference>
<dbReference type="CDD" id="cd01960">
    <property type="entry name" value="nsLTP1"/>
    <property type="match status" value="1"/>
</dbReference>
<dbReference type="InterPro" id="IPR016140">
    <property type="entry name" value="Bifunc_inhib/LTP/seed_store"/>
</dbReference>
<evidence type="ECO:0000313" key="4">
    <source>
        <dbReference type="EMBL" id="WOL07884.1"/>
    </source>
</evidence>
<protein>
    <recommendedName>
        <fullName evidence="1">Non-specific lipid-transfer protein</fullName>
    </recommendedName>
</protein>
<dbReference type="Gene3D" id="1.10.110.10">
    <property type="entry name" value="Plant lipid-transfer and hydrophobic proteins"/>
    <property type="match status" value="1"/>
</dbReference>
<dbReference type="SUPFAM" id="SSF47699">
    <property type="entry name" value="Bifunctional inhibitor/lipid-transfer protein/seed storage 2S albumin"/>
    <property type="match status" value="1"/>
</dbReference>
<dbReference type="PRINTS" id="PR00382">
    <property type="entry name" value="LIPIDTRNSFER"/>
</dbReference>
<keyword evidence="5" id="KW-1185">Reference proteome</keyword>
<dbReference type="InterPro" id="IPR036312">
    <property type="entry name" value="Bifun_inhib/LTP/seed_sf"/>
</dbReference>
<keyword evidence="1" id="KW-0446">Lipid-binding</keyword>
<comment type="function">
    <text evidence="1">Plant non-specific lipid-transfer proteins transfer phospholipids as well as galactolipids across membranes. May play a role in wax or cutin deposition in the cell walls of expanding epidermal cells and certain secretory tissues.</text>
</comment>
<dbReference type="EMBL" id="CP136894">
    <property type="protein sequence ID" value="WOL07884.1"/>
    <property type="molecule type" value="Genomic_DNA"/>
</dbReference>
<keyword evidence="2" id="KW-0732">Signal</keyword>
<organism evidence="4 5">
    <name type="scientific">Canna indica</name>
    <name type="common">Indian-shot</name>
    <dbReference type="NCBI Taxonomy" id="4628"/>
    <lineage>
        <taxon>Eukaryota</taxon>
        <taxon>Viridiplantae</taxon>
        <taxon>Streptophyta</taxon>
        <taxon>Embryophyta</taxon>
        <taxon>Tracheophyta</taxon>
        <taxon>Spermatophyta</taxon>
        <taxon>Magnoliopsida</taxon>
        <taxon>Liliopsida</taxon>
        <taxon>Zingiberales</taxon>
        <taxon>Cannaceae</taxon>
        <taxon>Canna</taxon>
    </lineage>
</organism>
<accession>A0AAQ3KFH4</accession>
<feature type="chain" id="PRO_5042993995" description="Non-specific lipid-transfer protein" evidence="2">
    <location>
        <begin position="23"/>
        <end position="113"/>
    </location>
</feature>
<dbReference type="Proteomes" id="UP001327560">
    <property type="component" value="Chromosome 5"/>
</dbReference>
<evidence type="ECO:0000259" key="3">
    <source>
        <dbReference type="SMART" id="SM00499"/>
    </source>
</evidence>
<reference evidence="4 5" key="1">
    <citation type="submission" date="2023-10" db="EMBL/GenBank/DDBJ databases">
        <title>Chromosome-scale genome assembly provides insights into flower coloration mechanisms of Canna indica.</title>
        <authorList>
            <person name="Li C."/>
        </authorList>
    </citation>
    <scope>NUCLEOTIDE SEQUENCE [LARGE SCALE GENOMIC DNA]</scope>
    <source>
        <tissue evidence="4">Flower</tissue>
    </source>
</reference>
<name>A0AAQ3KFH4_9LILI</name>
<sequence>MRKVIAVLLLAALAVAGPVADAAVTCVHAMVAIKPCLEFVTGQQPKPSAACCSGVQQLKEKTTTTAERRATCACLEMAAKQFQNIVDKYLSVLSSECSIEVPFSFSVSTNCQE</sequence>
<feature type="signal peptide" evidence="2">
    <location>
        <begin position="1"/>
        <end position="22"/>
    </location>
</feature>
<evidence type="ECO:0000256" key="1">
    <source>
        <dbReference type="RuleBase" id="RU000628"/>
    </source>
</evidence>